<organism evidence="1 2">
    <name type="scientific">Smittium culicis</name>
    <dbReference type="NCBI Taxonomy" id="133412"/>
    <lineage>
        <taxon>Eukaryota</taxon>
        <taxon>Fungi</taxon>
        <taxon>Fungi incertae sedis</taxon>
        <taxon>Zoopagomycota</taxon>
        <taxon>Kickxellomycotina</taxon>
        <taxon>Harpellomycetes</taxon>
        <taxon>Harpellales</taxon>
        <taxon>Legeriomycetaceae</taxon>
        <taxon>Smittium</taxon>
    </lineage>
</organism>
<protein>
    <submittedName>
        <fullName evidence="1">Uncharacterized protein</fullName>
    </submittedName>
</protein>
<name>A0A1R1Y5L3_9FUNG</name>
<sequence length="248" mass="26743">MVTSAQTATEIPSRSIINASPETSSKLNQIINASSETNNSLNQITNPSSNINTAEGLIIGPSSEFNFNNIISQRTGTNFPVTTGIGSIKQSLIGASSEFNTEFNKFSQIQTNQISSVHSAKYSKTVQSTPTQPIFGDIPDIEMIFSLNNDEISATDPDSITDKNSTVNSAIDFINLNNSIVVDQNTNLITSGAVELVVDSVSKSKTSIFDSQLGSVYTPTLNFKNVQDQPGLNGVPKNYYMAYTTYND</sequence>
<keyword evidence="2" id="KW-1185">Reference proteome</keyword>
<feature type="non-terminal residue" evidence="1">
    <location>
        <position position="248"/>
    </location>
</feature>
<proteinExistence type="predicted"/>
<evidence type="ECO:0000313" key="1">
    <source>
        <dbReference type="EMBL" id="OMJ22252.1"/>
    </source>
</evidence>
<dbReference type="AlphaFoldDB" id="A0A1R1Y5L3"/>
<dbReference type="Proteomes" id="UP000187283">
    <property type="component" value="Unassembled WGS sequence"/>
</dbReference>
<gene>
    <name evidence="1" type="ORF">AYI70_g2988</name>
</gene>
<reference evidence="1 2" key="1">
    <citation type="submission" date="2017-01" db="EMBL/GenBank/DDBJ databases">
        <authorList>
            <person name="Mah S.A."/>
            <person name="Swanson W.J."/>
            <person name="Moy G.W."/>
            <person name="Vacquier V.D."/>
        </authorList>
    </citation>
    <scope>NUCLEOTIDE SEQUENCE [LARGE SCALE GENOMIC DNA]</scope>
    <source>
        <strain evidence="1 2">GSMNP</strain>
    </source>
</reference>
<comment type="caution">
    <text evidence="1">The sequence shown here is derived from an EMBL/GenBank/DDBJ whole genome shotgun (WGS) entry which is preliminary data.</text>
</comment>
<dbReference type="OrthoDB" id="5769945at2759"/>
<evidence type="ECO:0000313" key="2">
    <source>
        <dbReference type="Proteomes" id="UP000187283"/>
    </source>
</evidence>
<dbReference type="EMBL" id="LSSN01000808">
    <property type="protein sequence ID" value="OMJ22252.1"/>
    <property type="molecule type" value="Genomic_DNA"/>
</dbReference>
<accession>A0A1R1Y5L3</accession>